<feature type="transmembrane region" description="Helical" evidence="7">
    <location>
        <begin position="184"/>
        <end position="205"/>
    </location>
</feature>
<feature type="transmembrane region" description="Helical" evidence="7">
    <location>
        <begin position="76"/>
        <end position="94"/>
    </location>
</feature>
<keyword evidence="9" id="KW-1185">Reference proteome</keyword>
<dbReference type="NCBIfam" id="NF008320">
    <property type="entry name" value="PRK11111.1"/>
    <property type="match status" value="1"/>
</dbReference>
<dbReference type="PANTHER" id="PTHR33508:SF1">
    <property type="entry name" value="UPF0056 MEMBRANE PROTEIN YHCE"/>
    <property type="match status" value="1"/>
</dbReference>
<comment type="similarity">
    <text evidence="2 7">Belongs to the UPF0056 (MarC) family.</text>
</comment>
<dbReference type="AlphaFoldDB" id="A0A220VE43"/>
<sequence>MEFGIFVKFFVSLIAVVNPVGIMPVFVTLTQHMDESERIRTALVANLAMFIILCLSLVVGKYFLEMFSISINSFKIAGGMILLMIAFSMISGKIGEDKQNKQEQNESKIKEQIGIVPLALPLLAGPGAISATIVYGTKNPGIFNILATTLTLGIFAITCWILFRTSHLIVKFLGQTGINVITRIMGIVLASMGIEMIIQGIKLLLPGLG</sequence>
<feature type="transmembrane region" description="Helical" evidence="7">
    <location>
        <begin position="115"/>
        <end position="136"/>
    </location>
</feature>
<feature type="transmembrane region" description="Helical" evidence="7">
    <location>
        <begin position="142"/>
        <end position="163"/>
    </location>
</feature>
<feature type="transmembrane region" description="Helical" evidence="7">
    <location>
        <begin position="41"/>
        <end position="64"/>
    </location>
</feature>
<dbReference type="GO" id="GO:0005886">
    <property type="term" value="C:plasma membrane"/>
    <property type="evidence" value="ECO:0007669"/>
    <property type="project" value="UniProtKB-SubCell"/>
</dbReference>
<evidence type="ECO:0000256" key="7">
    <source>
        <dbReference type="RuleBase" id="RU362048"/>
    </source>
</evidence>
<reference evidence="8 9" key="1">
    <citation type="journal article" date="2016" name="Int. J. Syst. Evol. Microbiol.">
        <title>Paraphotobacterium marinum gen. nov., sp. nov., a member of the family Vibrionaceae, isolated from surface seawater.</title>
        <authorList>
            <person name="Huang Z."/>
            <person name="Dong C."/>
            <person name="Shao Z."/>
        </authorList>
    </citation>
    <scope>NUCLEOTIDE SEQUENCE [LARGE SCALE GENOMIC DNA]</scope>
    <source>
        <strain evidence="8 9">NSCS20N07D</strain>
    </source>
</reference>
<dbReference type="OrthoDB" id="21094at2"/>
<keyword evidence="6 7" id="KW-0472">Membrane</keyword>
<proteinExistence type="inferred from homology"/>
<name>A0A220VE43_9GAMM</name>
<evidence type="ECO:0000256" key="3">
    <source>
        <dbReference type="ARBA" id="ARBA00022475"/>
    </source>
</evidence>
<dbReference type="InterPro" id="IPR002771">
    <property type="entry name" value="Multi_antbiot-R_MarC"/>
</dbReference>
<feature type="transmembrane region" description="Helical" evidence="7">
    <location>
        <begin position="6"/>
        <end position="29"/>
    </location>
</feature>
<evidence type="ECO:0000313" key="8">
    <source>
        <dbReference type="EMBL" id="ASK78570.1"/>
    </source>
</evidence>
<evidence type="ECO:0000256" key="6">
    <source>
        <dbReference type="ARBA" id="ARBA00023136"/>
    </source>
</evidence>
<comment type="subcellular location">
    <subcellularLocation>
        <location evidence="1 7">Cell membrane</location>
        <topology evidence="1 7">Multi-pass membrane protein</topology>
    </subcellularLocation>
</comment>
<evidence type="ECO:0000313" key="9">
    <source>
        <dbReference type="Proteomes" id="UP000242175"/>
    </source>
</evidence>
<evidence type="ECO:0000256" key="5">
    <source>
        <dbReference type="ARBA" id="ARBA00022989"/>
    </source>
</evidence>
<dbReference type="KEGG" id="pmai:CF386_05900"/>
<protein>
    <recommendedName>
        <fullName evidence="7">UPF0056 membrane protein</fullName>
    </recommendedName>
</protein>
<dbReference type="EMBL" id="CP022355">
    <property type="protein sequence ID" value="ASK78570.1"/>
    <property type="molecule type" value="Genomic_DNA"/>
</dbReference>
<dbReference type="Proteomes" id="UP000242175">
    <property type="component" value="Chromosome large"/>
</dbReference>
<dbReference type="PANTHER" id="PTHR33508">
    <property type="entry name" value="UPF0056 MEMBRANE PROTEIN YHCE"/>
    <property type="match status" value="1"/>
</dbReference>
<keyword evidence="5 7" id="KW-1133">Transmembrane helix</keyword>
<organism evidence="8 9">
    <name type="scientific">Paraphotobacterium marinum</name>
    <dbReference type="NCBI Taxonomy" id="1755811"/>
    <lineage>
        <taxon>Bacteria</taxon>
        <taxon>Pseudomonadati</taxon>
        <taxon>Pseudomonadota</taxon>
        <taxon>Gammaproteobacteria</taxon>
        <taxon>Vibrionales</taxon>
        <taxon>Vibrionaceae</taxon>
        <taxon>Paraphotobacterium</taxon>
    </lineage>
</organism>
<keyword evidence="3" id="KW-1003">Cell membrane</keyword>
<gene>
    <name evidence="8" type="ORF">CF386_05900</name>
</gene>
<keyword evidence="4 7" id="KW-0812">Transmembrane</keyword>
<accession>A0A220VE43</accession>
<evidence type="ECO:0000256" key="4">
    <source>
        <dbReference type="ARBA" id="ARBA00022692"/>
    </source>
</evidence>
<dbReference type="RefSeq" id="WP_089073478.1">
    <property type="nucleotide sequence ID" value="NZ_CBCSAM010000001.1"/>
</dbReference>
<dbReference type="NCBIfam" id="TIGR00427">
    <property type="entry name" value="NAAT family transporter"/>
    <property type="match status" value="1"/>
</dbReference>
<evidence type="ECO:0000256" key="2">
    <source>
        <dbReference type="ARBA" id="ARBA00009784"/>
    </source>
</evidence>
<dbReference type="Pfam" id="PF01914">
    <property type="entry name" value="MarC"/>
    <property type="match status" value="1"/>
</dbReference>
<evidence type="ECO:0000256" key="1">
    <source>
        <dbReference type="ARBA" id="ARBA00004651"/>
    </source>
</evidence>